<name>A0A4R4D3L4_9PROT</name>
<sequence>MPGPAIELKILDARLRDWGLPRYQTAMAAAIDLHACLDAPLELAPGAPPVLVSSGIAVHIGDPGLAALVLPRSGLGHRQGLVLGNLVGLIDADYTGPILVSAWNRSAPGTPPLRLAPGDRFAQMVFVPILRPEFTVVEAFTAASERGAGGFGSTGTG</sequence>
<organism evidence="9 10">
    <name type="scientific">Roseicella aquatilis</name>
    <dbReference type="NCBI Taxonomy" id="2527868"/>
    <lineage>
        <taxon>Bacteria</taxon>
        <taxon>Pseudomonadati</taxon>
        <taxon>Pseudomonadota</taxon>
        <taxon>Alphaproteobacteria</taxon>
        <taxon>Acetobacterales</taxon>
        <taxon>Roseomonadaceae</taxon>
        <taxon>Roseicella</taxon>
    </lineage>
</organism>
<dbReference type="AlphaFoldDB" id="A0A4R4D3L4"/>
<evidence type="ECO:0000313" key="9">
    <source>
        <dbReference type="EMBL" id="TCZ50780.1"/>
    </source>
</evidence>
<dbReference type="EC" id="3.6.1.23" evidence="2"/>
<evidence type="ECO:0000313" key="10">
    <source>
        <dbReference type="Proteomes" id="UP000295023"/>
    </source>
</evidence>
<feature type="domain" description="dUTPase-like" evidence="8">
    <location>
        <begin position="18"/>
        <end position="155"/>
    </location>
</feature>
<dbReference type="NCBIfam" id="NF001862">
    <property type="entry name" value="PRK00601.1"/>
    <property type="match status" value="1"/>
</dbReference>
<comment type="catalytic activity">
    <reaction evidence="7">
        <text>dUTP + H2O = dUMP + diphosphate + H(+)</text>
        <dbReference type="Rhea" id="RHEA:10248"/>
        <dbReference type="ChEBI" id="CHEBI:15377"/>
        <dbReference type="ChEBI" id="CHEBI:15378"/>
        <dbReference type="ChEBI" id="CHEBI:33019"/>
        <dbReference type="ChEBI" id="CHEBI:61555"/>
        <dbReference type="ChEBI" id="CHEBI:246422"/>
        <dbReference type="EC" id="3.6.1.23"/>
    </reaction>
</comment>
<evidence type="ECO:0000256" key="4">
    <source>
        <dbReference type="ARBA" id="ARBA00022801"/>
    </source>
</evidence>
<dbReference type="OrthoDB" id="9809956at2"/>
<dbReference type="GO" id="GO:0004170">
    <property type="term" value="F:dUTP diphosphatase activity"/>
    <property type="evidence" value="ECO:0007669"/>
    <property type="project" value="UniProtKB-EC"/>
</dbReference>
<comment type="caution">
    <text evidence="9">The sequence shown here is derived from an EMBL/GenBank/DDBJ whole genome shotgun (WGS) entry which is preliminary data.</text>
</comment>
<accession>A0A4R4D3L4</accession>
<dbReference type="FunFam" id="2.70.40.10:FF:000002">
    <property type="entry name" value="dUTP diphosphatase"/>
    <property type="match status" value="1"/>
</dbReference>
<comment type="similarity">
    <text evidence="1">Belongs to the dUTPase family.</text>
</comment>
<dbReference type="InterPro" id="IPR029054">
    <property type="entry name" value="dUTPase-like"/>
</dbReference>
<evidence type="ECO:0000259" key="8">
    <source>
        <dbReference type="Pfam" id="PF00692"/>
    </source>
</evidence>
<dbReference type="InterPro" id="IPR036157">
    <property type="entry name" value="dUTPase-like_sf"/>
</dbReference>
<keyword evidence="3" id="KW-0479">Metal-binding</keyword>
<dbReference type="PANTHER" id="PTHR11241">
    <property type="entry name" value="DEOXYURIDINE 5'-TRIPHOSPHATE NUCLEOTIDOHYDROLASE"/>
    <property type="match status" value="1"/>
</dbReference>
<keyword evidence="6" id="KW-0546">Nucleotide metabolism</keyword>
<dbReference type="GO" id="GO:0000287">
    <property type="term" value="F:magnesium ion binding"/>
    <property type="evidence" value="ECO:0007669"/>
    <property type="project" value="InterPro"/>
</dbReference>
<dbReference type="Pfam" id="PF00692">
    <property type="entry name" value="dUTPase"/>
    <property type="match status" value="1"/>
</dbReference>
<dbReference type="Gene3D" id="2.70.40.10">
    <property type="match status" value="1"/>
</dbReference>
<dbReference type="CDD" id="cd07557">
    <property type="entry name" value="trimeric_dUTPase"/>
    <property type="match status" value="1"/>
</dbReference>
<dbReference type="Proteomes" id="UP000295023">
    <property type="component" value="Unassembled WGS sequence"/>
</dbReference>
<keyword evidence="5" id="KW-0460">Magnesium</keyword>
<dbReference type="InterPro" id="IPR033704">
    <property type="entry name" value="dUTPase_trimeric"/>
</dbReference>
<dbReference type="SUPFAM" id="SSF51283">
    <property type="entry name" value="dUTPase-like"/>
    <property type="match status" value="1"/>
</dbReference>
<dbReference type="EMBL" id="SKBM01000063">
    <property type="protein sequence ID" value="TCZ50780.1"/>
    <property type="molecule type" value="Genomic_DNA"/>
</dbReference>
<evidence type="ECO:0000256" key="5">
    <source>
        <dbReference type="ARBA" id="ARBA00022842"/>
    </source>
</evidence>
<evidence type="ECO:0000256" key="6">
    <source>
        <dbReference type="ARBA" id="ARBA00023080"/>
    </source>
</evidence>
<dbReference type="GO" id="GO:0046081">
    <property type="term" value="P:dUTP catabolic process"/>
    <property type="evidence" value="ECO:0007669"/>
    <property type="project" value="InterPro"/>
</dbReference>
<proteinExistence type="inferred from homology"/>
<evidence type="ECO:0000256" key="2">
    <source>
        <dbReference type="ARBA" id="ARBA00012379"/>
    </source>
</evidence>
<dbReference type="InterPro" id="IPR008181">
    <property type="entry name" value="dUTPase"/>
</dbReference>
<dbReference type="PANTHER" id="PTHR11241:SF0">
    <property type="entry name" value="DEOXYURIDINE 5'-TRIPHOSPHATE NUCLEOTIDOHYDROLASE"/>
    <property type="match status" value="1"/>
</dbReference>
<gene>
    <name evidence="9" type="ORF">EXY23_27230</name>
</gene>
<dbReference type="GO" id="GO:0006226">
    <property type="term" value="P:dUMP biosynthetic process"/>
    <property type="evidence" value="ECO:0007669"/>
    <property type="project" value="InterPro"/>
</dbReference>
<dbReference type="NCBIfam" id="TIGR00576">
    <property type="entry name" value="dut"/>
    <property type="match status" value="1"/>
</dbReference>
<protein>
    <recommendedName>
        <fullName evidence="2">dUTP diphosphatase</fullName>
        <ecNumber evidence="2">3.6.1.23</ecNumber>
    </recommendedName>
</protein>
<keyword evidence="4 9" id="KW-0378">Hydrolase</keyword>
<evidence type="ECO:0000256" key="3">
    <source>
        <dbReference type="ARBA" id="ARBA00022723"/>
    </source>
</evidence>
<evidence type="ECO:0000256" key="7">
    <source>
        <dbReference type="ARBA" id="ARBA00047686"/>
    </source>
</evidence>
<keyword evidence="10" id="KW-1185">Reference proteome</keyword>
<reference evidence="9 10" key="1">
    <citation type="submission" date="2019-03" db="EMBL/GenBank/DDBJ databases">
        <title>Paracraurococcus aquatilis NE82 genome sequence.</title>
        <authorList>
            <person name="Zhao Y."/>
            <person name="Du Z."/>
        </authorList>
    </citation>
    <scope>NUCLEOTIDE SEQUENCE [LARGE SCALE GENOMIC DNA]</scope>
    <source>
        <strain evidence="9 10">NE82</strain>
    </source>
</reference>
<evidence type="ECO:0000256" key="1">
    <source>
        <dbReference type="ARBA" id="ARBA00006581"/>
    </source>
</evidence>
<dbReference type="RefSeq" id="WP_132297784.1">
    <property type="nucleotide sequence ID" value="NZ_SKBM01000063.1"/>
</dbReference>